<protein>
    <submittedName>
        <fullName evidence="1">Uncharacterized protein</fullName>
    </submittedName>
</protein>
<dbReference type="AlphaFoldDB" id="C0CH81"/>
<accession>C0CH81</accession>
<gene>
    <name evidence="1" type="ORF">RUMHYD_00194</name>
</gene>
<dbReference type="EMBL" id="ACBZ01000004">
    <property type="protein sequence ID" value="EEG50900.1"/>
    <property type="molecule type" value="Genomic_DNA"/>
</dbReference>
<dbReference type="HOGENOM" id="CLU_3059039_0_0_9"/>
<keyword evidence="2" id="KW-1185">Reference proteome</keyword>
<evidence type="ECO:0000313" key="2">
    <source>
        <dbReference type="Proteomes" id="UP000003100"/>
    </source>
</evidence>
<dbReference type="Proteomes" id="UP000003100">
    <property type="component" value="Unassembled WGS sequence"/>
</dbReference>
<reference evidence="1 2" key="1">
    <citation type="submission" date="2009-01" db="EMBL/GenBank/DDBJ databases">
        <authorList>
            <person name="Fulton L."/>
            <person name="Clifton S."/>
            <person name="Fulton B."/>
            <person name="Xu J."/>
            <person name="Minx P."/>
            <person name="Pepin K.H."/>
            <person name="Johnson M."/>
            <person name="Bhonagiri V."/>
            <person name="Nash W.E."/>
            <person name="Mardis E.R."/>
            <person name="Wilson R.K."/>
        </authorList>
    </citation>
    <scope>NUCLEOTIDE SEQUENCE [LARGE SCALE GENOMIC DNA]</scope>
    <source>
        <strain evidence="2">DSM 10507 / JCM 14656 / S5a33</strain>
    </source>
</reference>
<name>C0CH81_BLAHS</name>
<comment type="caution">
    <text evidence="1">The sequence shown here is derived from an EMBL/GenBank/DDBJ whole genome shotgun (WGS) entry which is preliminary data.</text>
</comment>
<reference evidence="1 2" key="2">
    <citation type="submission" date="2009-02" db="EMBL/GenBank/DDBJ databases">
        <title>Draft genome sequence of Blautia hydrogenotrophica DSM 10507 (Ruminococcus hydrogenotrophicus DSM 10507).</title>
        <authorList>
            <person name="Sudarsanam P."/>
            <person name="Ley R."/>
            <person name="Guruge J."/>
            <person name="Turnbaugh P.J."/>
            <person name="Mahowald M."/>
            <person name="Liep D."/>
            <person name="Gordon J."/>
        </authorList>
    </citation>
    <scope>NUCLEOTIDE SEQUENCE [LARGE SCALE GENOMIC DNA]</scope>
    <source>
        <strain evidence="2">DSM 10507 / JCM 14656 / S5a33</strain>
    </source>
</reference>
<evidence type="ECO:0000313" key="1">
    <source>
        <dbReference type="EMBL" id="EEG50900.1"/>
    </source>
</evidence>
<dbReference type="PATRIC" id="fig|476272.21.peg.3201"/>
<organism evidence="1 2">
    <name type="scientific">Blautia hydrogenotrophica (strain DSM 10507 / JCM 14656 / S5a33)</name>
    <name type="common">Ruminococcus hydrogenotrophicus</name>
    <dbReference type="NCBI Taxonomy" id="476272"/>
    <lineage>
        <taxon>Bacteria</taxon>
        <taxon>Bacillati</taxon>
        <taxon>Bacillota</taxon>
        <taxon>Clostridia</taxon>
        <taxon>Lachnospirales</taxon>
        <taxon>Lachnospiraceae</taxon>
        <taxon>Blautia</taxon>
    </lineage>
</organism>
<sequence>MDSVRISEQNFCGCECGCRSDFESKGYVKQSGGDRSSVLHCPFSMYRKKFSYT</sequence>
<proteinExistence type="predicted"/>